<dbReference type="AlphaFoldDB" id="A0A089NWC2"/>
<evidence type="ECO:0000256" key="4">
    <source>
        <dbReference type="ARBA" id="ARBA00012783"/>
    </source>
</evidence>
<dbReference type="PROSITE" id="PS00903">
    <property type="entry name" value="CYT_DCMP_DEAMINASES_1"/>
    <property type="match status" value="1"/>
</dbReference>
<dbReference type="Proteomes" id="UP000029492">
    <property type="component" value="Chromosome"/>
</dbReference>
<dbReference type="HOGENOM" id="CLU_097262_0_1_5"/>
<dbReference type="SUPFAM" id="SSF53927">
    <property type="entry name" value="Cytidine deaminase-like"/>
    <property type="match status" value="1"/>
</dbReference>
<dbReference type="Gene3D" id="3.40.140.10">
    <property type="entry name" value="Cytidine Deaminase, domain 2"/>
    <property type="match status" value="1"/>
</dbReference>
<comment type="catalytic activity">
    <reaction evidence="11 15">
        <text>cytidine + H2O + H(+) = uridine + NH4(+)</text>
        <dbReference type="Rhea" id="RHEA:16069"/>
        <dbReference type="ChEBI" id="CHEBI:15377"/>
        <dbReference type="ChEBI" id="CHEBI:15378"/>
        <dbReference type="ChEBI" id="CHEBI:16704"/>
        <dbReference type="ChEBI" id="CHEBI:17562"/>
        <dbReference type="ChEBI" id="CHEBI:28938"/>
        <dbReference type="EC" id="3.5.4.5"/>
    </reaction>
</comment>
<name>A0A089NWC2_9HYPH</name>
<dbReference type="eggNOG" id="COG0295">
    <property type="taxonomic scope" value="Bacteria"/>
</dbReference>
<evidence type="ECO:0000313" key="18">
    <source>
        <dbReference type="Proteomes" id="UP000029492"/>
    </source>
</evidence>
<protein>
    <recommendedName>
        <fullName evidence="5 15">Cytidine deaminase</fullName>
        <ecNumber evidence="4 15">3.5.4.5</ecNumber>
    </recommendedName>
    <alternativeName>
        <fullName evidence="9 15">Cytidine aminohydrolase</fullName>
    </alternativeName>
</protein>
<dbReference type="PANTHER" id="PTHR11644">
    <property type="entry name" value="CYTIDINE DEAMINASE"/>
    <property type="match status" value="1"/>
</dbReference>
<dbReference type="EMBL" id="CP003811">
    <property type="protein sequence ID" value="AIQ92236.1"/>
    <property type="molecule type" value="Genomic_DNA"/>
</dbReference>
<dbReference type="GO" id="GO:0004126">
    <property type="term" value="F:cytidine deaminase activity"/>
    <property type="evidence" value="ECO:0007669"/>
    <property type="project" value="UniProtKB-UniRule"/>
</dbReference>
<evidence type="ECO:0000256" key="11">
    <source>
        <dbReference type="ARBA" id="ARBA00049558"/>
    </source>
</evidence>
<evidence type="ECO:0000313" key="17">
    <source>
        <dbReference type="EMBL" id="AIQ92236.1"/>
    </source>
</evidence>
<proteinExistence type="inferred from homology"/>
<evidence type="ECO:0000256" key="13">
    <source>
        <dbReference type="PIRSR" id="PIRSR606262-2"/>
    </source>
</evidence>
<dbReference type="GO" id="GO:0072527">
    <property type="term" value="P:pyrimidine-containing compound metabolic process"/>
    <property type="evidence" value="ECO:0007669"/>
    <property type="project" value="UniProtKB-ARBA"/>
</dbReference>
<dbReference type="NCBIfam" id="NF004064">
    <property type="entry name" value="PRK05578.1"/>
    <property type="match status" value="1"/>
</dbReference>
<dbReference type="RefSeq" id="WP_051045123.1">
    <property type="nucleotide sequence ID" value="NZ_CP003811.1"/>
</dbReference>
<dbReference type="InterPro" id="IPR002125">
    <property type="entry name" value="CMP_dCMP_dom"/>
</dbReference>
<dbReference type="InterPro" id="IPR016193">
    <property type="entry name" value="Cytidine_deaminase-like"/>
</dbReference>
<dbReference type="KEGG" id="mor:MOC_4481"/>
<dbReference type="GeneID" id="96607010"/>
<evidence type="ECO:0000256" key="8">
    <source>
        <dbReference type="ARBA" id="ARBA00022833"/>
    </source>
</evidence>
<evidence type="ECO:0000256" key="6">
    <source>
        <dbReference type="ARBA" id="ARBA00022723"/>
    </source>
</evidence>
<dbReference type="PROSITE" id="PS51747">
    <property type="entry name" value="CYT_DCMP_DEAMINASES_2"/>
    <property type="match status" value="1"/>
</dbReference>
<evidence type="ECO:0000256" key="10">
    <source>
        <dbReference type="ARBA" id="ARBA00049252"/>
    </source>
</evidence>
<feature type="binding site" evidence="14">
    <location>
        <position position="63"/>
    </location>
    <ligand>
        <name>Zn(2+)</name>
        <dbReference type="ChEBI" id="CHEBI:29105"/>
        <note>catalytic</note>
    </ligand>
</feature>
<feature type="domain" description="CMP/dCMP-type deaminase" evidence="16">
    <location>
        <begin position="11"/>
        <end position="138"/>
    </location>
</feature>
<feature type="binding site" evidence="13">
    <location>
        <begin position="52"/>
        <end position="58"/>
    </location>
    <ligand>
        <name>substrate</name>
    </ligand>
</feature>
<evidence type="ECO:0000256" key="5">
    <source>
        <dbReference type="ARBA" id="ARBA00018266"/>
    </source>
</evidence>
<gene>
    <name evidence="17" type="primary">cdd</name>
    <name evidence="17" type="ORF">MOC_4481</name>
</gene>
<dbReference type="EC" id="3.5.4.5" evidence="4 15"/>
<keyword evidence="18" id="KW-1185">Reference proteome</keyword>
<dbReference type="GO" id="GO:0055086">
    <property type="term" value="P:nucleobase-containing small molecule metabolic process"/>
    <property type="evidence" value="ECO:0007669"/>
    <property type="project" value="UniProtKB-ARBA"/>
</dbReference>
<dbReference type="NCBIfam" id="TIGR01354">
    <property type="entry name" value="cyt_deam_tetra"/>
    <property type="match status" value="1"/>
</dbReference>
<evidence type="ECO:0000259" key="16">
    <source>
        <dbReference type="PROSITE" id="PS51747"/>
    </source>
</evidence>
<dbReference type="GO" id="GO:0005829">
    <property type="term" value="C:cytosol"/>
    <property type="evidence" value="ECO:0007669"/>
    <property type="project" value="TreeGrafter"/>
</dbReference>
<comment type="cofactor">
    <cofactor evidence="1 14 15">
        <name>Zn(2+)</name>
        <dbReference type="ChEBI" id="CHEBI:29105"/>
    </cofactor>
</comment>
<dbReference type="PANTHER" id="PTHR11644:SF2">
    <property type="entry name" value="CYTIDINE DEAMINASE"/>
    <property type="match status" value="1"/>
</dbReference>
<dbReference type="Pfam" id="PF00383">
    <property type="entry name" value="dCMP_cyt_deam_1"/>
    <property type="match status" value="1"/>
</dbReference>
<evidence type="ECO:0000256" key="1">
    <source>
        <dbReference type="ARBA" id="ARBA00001947"/>
    </source>
</evidence>
<dbReference type="FunFam" id="3.40.140.10:FF:000008">
    <property type="entry name" value="Cytidine deaminase"/>
    <property type="match status" value="1"/>
</dbReference>
<comment type="catalytic activity">
    <reaction evidence="10 15">
        <text>2'-deoxycytidine + H2O + H(+) = 2'-deoxyuridine + NH4(+)</text>
        <dbReference type="Rhea" id="RHEA:13433"/>
        <dbReference type="ChEBI" id="CHEBI:15377"/>
        <dbReference type="ChEBI" id="CHEBI:15378"/>
        <dbReference type="ChEBI" id="CHEBI:15698"/>
        <dbReference type="ChEBI" id="CHEBI:16450"/>
        <dbReference type="ChEBI" id="CHEBI:28938"/>
        <dbReference type="EC" id="3.5.4.5"/>
    </reaction>
</comment>
<organism evidence="17 18">
    <name type="scientific">Methylobacterium oryzae CBMB20</name>
    <dbReference type="NCBI Taxonomy" id="693986"/>
    <lineage>
        <taxon>Bacteria</taxon>
        <taxon>Pseudomonadati</taxon>
        <taxon>Pseudomonadota</taxon>
        <taxon>Alphaproteobacteria</taxon>
        <taxon>Hyphomicrobiales</taxon>
        <taxon>Methylobacteriaceae</taxon>
        <taxon>Methylobacterium</taxon>
    </lineage>
</organism>
<evidence type="ECO:0000256" key="7">
    <source>
        <dbReference type="ARBA" id="ARBA00022801"/>
    </source>
</evidence>
<dbReference type="STRING" id="693986.MOC_4481"/>
<evidence type="ECO:0000256" key="9">
    <source>
        <dbReference type="ARBA" id="ARBA00032005"/>
    </source>
</evidence>
<reference evidence="17 18" key="1">
    <citation type="journal article" date="2014" name="PLoS ONE">
        <title>Genome Information of Methylobacterium oryzae, a Plant-Probiotic Methylotroph in the Phyllosphere.</title>
        <authorList>
            <person name="Kwak M.J."/>
            <person name="Jeong H."/>
            <person name="Madhaiyan M."/>
            <person name="Lee Y."/>
            <person name="Sa T.M."/>
            <person name="Oh T.K."/>
            <person name="Kim J.F."/>
        </authorList>
    </citation>
    <scope>NUCLEOTIDE SEQUENCE [LARGE SCALE GENOMIC DNA]</scope>
    <source>
        <strain evidence="17 18">CBMB20</strain>
    </source>
</reference>
<feature type="binding site" evidence="14">
    <location>
        <position position="99"/>
    </location>
    <ligand>
        <name>Zn(2+)</name>
        <dbReference type="ChEBI" id="CHEBI:29105"/>
        <note>catalytic</note>
    </ligand>
</feature>
<keyword evidence="7 15" id="KW-0378">Hydrolase</keyword>
<comment type="function">
    <text evidence="2 15">This enzyme scavenges exogenous and endogenous cytidine and 2'-deoxycytidine for UMP synthesis.</text>
</comment>
<dbReference type="InterPro" id="IPR016192">
    <property type="entry name" value="APOBEC/CMP_deaminase_Zn-bd"/>
</dbReference>
<dbReference type="InterPro" id="IPR050202">
    <property type="entry name" value="Cyt/Deoxycyt_deaminase"/>
</dbReference>
<evidence type="ECO:0000256" key="3">
    <source>
        <dbReference type="ARBA" id="ARBA00006576"/>
    </source>
</evidence>
<keyword evidence="6 14" id="KW-0479">Metal-binding</keyword>
<comment type="similarity">
    <text evidence="3 15">Belongs to the cytidine and deoxycytidylate deaminase family.</text>
</comment>
<dbReference type="InterPro" id="IPR006262">
    <property type="entry name" value="Cyt_deam_tetra"/>
</dbReference>
<evidence type="ECO:0000256" key="14">
    <source>
        <dbReference type="PIRSR" id="PIRSR606262-3"/>
    </source>
</evidence>
<feature type="binding site" evidence="14">
    <location>
        <position position="96"/>
    </location>
    <ligand>
        <name>Zn(2+)</name>
        <dbReference type="ChEBI" id="CHEBI:29105"/>
        <note>catalytic</note>
    </ligand>
</feature>
<feature type="active site" description="Proton donor" evidence="12">
    <location>
        <position position="65"/>
    </location>
</feature>
<dbReference type="GO" id="GO:0042802">
    <property type="term" value="F:identical protein binding"/>
    <property type="evidence" value="ECO:0007669"/>
    <property type="project" value="UniProtKB-ARBA"/>
</dbReference>
<dbReference type="CDD" id="cd01283">
    <property type="entry name" value="cytidine_deaminase"/>
    <property type="match status" value="1"/>
</dbReference>
<keyword evidence="8 14" id="KW-0862">Zinc</keyword>
<sequence length="142" mass="14443">MQAADSARDDDGLAALFEAARAVRDRAHAPYSRFPVGAALRDERGVIHAGCNVENAAYPVGTCAEAGAIAAMVAAGGRRIAAILVCGDGVGLVTPCGACRQRIREFAGPDTPIHAAGPGGVARSFTLAELLPESFGPETLGE</sequence>
<evidence type="ECO:0000256" key="2">
    <source>
        <dbReference type="ARBA" id="ARBA00003949"/>
    </source>
</evidence>
<accession>A0A089NWC2</accession>
<evidence type="ECO:0000256" key="15">
    <source>
        <dbReference type="RuleBase" id="RU364006"/>
    </source>
</evidence>
<evidence type="ECO:0000256" key="12">
    <source>
        <dbReference type="PIRSR" id="PIRSR606262-1"/>
    </source>
</evidence>
<dbReference type="GO" id="GO:0008270">
    <property type="term" value="F:zinc ion binding"/>
    <property type="evidence" value="ECO:0007669"/>
    <property type="project" value="UniProtKB-UniRule"/>
</dbReference>